<dbReference type="EC" id="3.2.1.-" evidence="10"/>
<gene>
    <name evidence="11" type="ORF">GPUH_LOCUS6129</name>
</gene>
<dbReference type="GO" id="GO:0016020">
    <property type="term" value="C:membrane"/>
    <property type="evidence" value="ECO:0007669"/>
    <property type="project" value="InterPro"/>
</dbReference>
<dbReference type="PANTHER" id="PTHR11742">
    <property type="entry name" value="MANNOSYL-OLIGOSACCHARIDE ALPHA-1,2-MANNOSIDASE-RELATED"/>
    <property type="match status" value="1"/>
</dbReference>
<dbReference type="InterPro" id="IPR001382">
    <property type="entry name" value="Glyco_hydro_47"/>
</dbReference>
<evidence type="ECO:0000313" key="11">
    <source>
        <dbReference type="EMBL" id="VDK53511.1"/>
    </source>
</evidence>
<dbReference type="InterPro" id="IPR050749">
    <property type="entry name" value="Glycosyl_Hydrolase_47"/>
</dbReference>
<evidence type="ECO:0000256" key="7">
    <source>
        <dbReference type="ARBA" id="ARBA00023157"/>
    </source>
</evidence>
<dbReference type="GO" id="GO:0005509">
    <property type="term" value="F:calcium ion binding"/>
    <property type="evidence" value="ECO:0007669"/>
    <property type="project" value="InterPro"/>
</dbReference>
<proteinExistence type="inferred from homology"/>
<evidence type="ECO:0000256" key="6">
    <source>
        <dbReference type="ARBA" id="ARBA00022837"/>
    </source>
</evidence>
<evidence type="ECO:0000256" key="8">
    <source>
        <dbReference type="ARBA" id="ARBA00047669"/>
    </source>
</evidence>
<protein>
    <recommendedName>
        <fullName evidence="10">alpha-1,2-Mannosidase</fullName>
        <ecNumber evidence="10">3.2.1.-</ecNumber>
    </recommendedName>
</protein>
<sequence>MYAWGHDHLKALSKSHHDWLGLGLTIVDSLSTAIIMGLDDEFEEGRNWVANSLSFQQNRFVSFFETTIRVLGGLLSAFHLSGDPMFVERARDLGNRLSVAYDSSSPIPYSDVNLLNRFVLLYF</sequence>
<dbReference type="Proteomes" id="UP000271098">
    <property type="component" value="Unassembled WGS sequence"/>
</dbReference>
<dbReference type="InterPro" id="IPR012341">
    <property type="entry name" value="6hp_glycosidase-like_sf"/>
</dbReference>
<dbReference type="GO" id="GO:0005975">
    <property type="term" value="P:carbohydrate metabolic process"/>
    <property type="evidence" value="ECO:0007669"/>
    <property type="project" value="InterPro"/>
</dbReference>
<reference evidence="11 12" key="2">
    <citation type="submission" date="2018-11" db="EMBL/GenBank/DDBJ databases">
        <authorList>
            <consortium name="Pathogen Informatics"/>
        </authorList>
    </citation>
    <scope>NUCLEOTIDE SEQUENCE [LARGE SCALE GENOMIC DNA]</scope>
</reference>
<dbReference type="PRINTS" id="PR00747">
    <property type="entry name" value="GLYHDRLASE47"/>
</dbReference>
<keyword evidence="4" id="KW-0479">Metal-binding</keyword>
<evidence type="ECO:0000256" key="5">
    <source>
        <dbReference type="ARBA" id="ARBA00022801"/>
    </source>
</evidence>
<accession>A0A183DBN6</accession>
<dbReference type="Pfam" id="PF01532">
    <property type="entry name" value="Glyco_hydro_47"/>
    <property type="match status" value="1"/>
</dbReference>
<evidence type="ECO:0000256" key="1">
    <source>
        <dbReference type="ARBA" id="ARBA00001913"/>
    </source>
</evidence>
<comment type="similarity">
    <text evidence="3 10">Belongs to the glycosyl hydrolase 47 family.</text>
</comment>
<evidence type="ECO:0000313" key="13">
    <source>
        <dbReference type="WBParaSite" id="GPUH_0000613501-mRNA-1"/>
    </source>
</evidence>
<reference evidence="13" key="1">
    <citation type="submission" date="2016-06" db="UniProtKB">
        <authorList>
            <consortium name="WormBaseParasite"/>
        </authorList>
    </citation>
    <scope>IDENTIFICATION</scope>
</reference>
<keyword evidence="6" id="KW-0106">Calcium</keyword>
<evidence type="ECO:0000313" key="12">
    <source>
        <dbReference type="Proteomes" id="UP000271098"/>
    </source>
</evidence>
<dbReference type="WBParaSite" id="GPUH_0000613501-mRNA-1">
    <property type="protein sequence ID" value="GPUH_0000613501-mRNA-1"/>
    <property type="gene ID" value="GPUH_0000613501"/>
</dbReference>
<comment type="catalytic activity">
    <reaction evidence="9">
        <text>N(4)-(alpha-D-Man-(1-&gt;2)-alpha-D-Man-(1-&gt;2)-alpha-D-Man-(1-&gt;3)-[alpha-D-Man-(1-&gt;2)-alpha-D-Man-(1-&gt;3)-[alpha-D-Man-(1-&gt;2)-alpha-D-Man-(1-&gt;6)]-alpha-D-Man-(1-&gt;6)]-beta-D-Man-(1-&gt;4)-beta-D-GlcNAc-(1-&gt;4)-beta-D-GlcNAc)-L-asparaginyl-[protein] (N-glucan mannose isomer 9A1,2,3B1,2,3) + 4 H2O = N(4)-(alpha-D-Man-(1-&gt;3)-[alpha-D-Man-(1-&gt;3)-[alpha-D-Man-(1-&gt;6)]-alpha-D-Man-(1-&gt;6)]-beta-D-Man-(1-&gt;4)-beta-D-GlcNAc-(1-&gt;4)-beta-D-GlcNAc)-L-asparaginyl-[protein] (N-glucan mannose isomer 5A1,2) + 4 beta-D-mannose</text>
        <dbReference type="Rhea" id="RHEA:56008"/>
        <dbReference type="Rhea" id="RHEA-COMP:14356"/>
        <dbReference type="Rhea" id="RHEA-COMP:14367"/>
        <dbReference type="ChEBI" id="CHEBI:15377"/>
        <dbReference type="ChEBI" id="CHEBI:28563"/>
        <dbReference type="ChEBI" id="CHEBI:59087"/>
        <dbReference type="ChEBI" id="CHEBI:139493"/>
        <dbReference type="EC" id="3.2.1.113"/>
    </reaction>
</comment>
<evidence type="ECO:0000256" key="9">
    <source>
        <dbReference type="ARBA" id="ARBA00048605"/>
    </source>
</evidence>
<dbReference type="GO" id="GO:0005783">
    <property type="term" value="C:endoplasmic reticulum"/>
    <property type="evidence" value="ECO:0007669"/>
    <property type="project" value="TreeGrafter"/>
</dbReference>
<dbReference type="OrthoDB" id="8118055at2759"/>
<keyword evidence="10" id="KW-0326">Glycosidase</keyword>
<keyword evidence="7" id="KW-1015">Disulfide bond</keyword>
<dbReference type="InterPro" id="IPR036026">
    <property type="entry name" value="Seven-hairpin_glycosidases"/>
</dbReference>
<evidence type="ECO:0000256" key="2">
    <source>
        <dbReference type="ARBA" id="ARBA00004922"/>
    </source>
</evidence>
<dbReference type="GO" id="GO:0004571">
    <property type="term" value="F:mannosyl-oligosaccharide 1,2-alpha-mannosidase activity"/>
    <property type="evidence" value="ECO:0007669"/>
    <property type="project" value="UniProtKB-EC"/>
</dbReference>
<keyword evidence="5 10" id="KW-0378">Hydrolase</keyword>
<dbReference type="EMBL" id="UYRT01013915">
    <property type="protein sequence ID" value="VDK53511.1"/>
    <property type="molecule type" value="Genomic_DNA"/>
</dbReference>
<name>A0A183DBN6_9BILA</name>
<organism evidence="13">
    <name type="scientific">Gongylonema pulchrum</name>
    <dbReference type="NCBI Taxonomy" id="637853"/>
    <lineage>
        <taxon>Eukaryota</taxon>
        <taxon>Metazoa</taxon>
        <taxon>Ecdysozoa</taxon>
        <taxon>Nematoda</taxon>
        <taxon>Chromadorea</taxon>
        <taxon>Rhabditida</taxon>
        <taxon>Spirurina</taxon>
        <taxon>Spiruromorpha</taxon>
        <taxon>Spiruroidea</taxon>
        <taxon>Gongylonematidae</taxon>
        <taxon>Gongylonema</taxon>
    </lineage>
</organism>
<dbReference type="PANTHER" id="PTHR11742:SF55">
    <property type="entry name" value="ENDOPLASMIC RETICULUM MANNOSYL-OLIGOSACCHARIDE 1,2-ALPHA-MANNOSIDASE"/>
    <property type="match status" value="1"/>
</dbReference>
<comment type="cofactor">
    <cofactor evidence="1">
        <name>Ca(2+)</name>
        <dbReference type="ChEBI" id="CHEBI:29108"/>
    </cofactor>
</comment>
<evidence type="ECO:0000256" key="3">
    <source>
        <dbReference type="ARBA" id="ARBA00007658"/>
    </source>
</evidence>
<keyword evidence="12" id="KW-1185">Reference proteome</keyword>
<dbReference type="AlphaFoldDB" id="A0A183DBN6"/>
<evidence type="ECO:0000256" key="4">
    <source>
        <dbReference type="ARBA" id="ARBA00022723"/>
    </source>
</evidence>
<comment type="pathway">
    <text evidence="2">Protein modification; protein glycosylation.</text>
</comment>
<comment type="catalytic activity">
    <reaction evidence="8">
        <text>N(4)-(alpha-D-Man-(1-&gt;2)-alpha-D-Man-(1-&gt;2)-alpha-D-Man-(1-&gt;3)-[alpha-D-Man-(1-&gt;3)-[alpha-D-Man-(1-&gt;2)-alpha-D-Man-(1-&gt;6)]-alpha-D-Man-(1-&gt;6)]-beta-D-Man-(1-&gt;4)-beta-D-GlcNAc-(1-&gt;4)-beta-D-GlcNAc)-L-asparaginyl-[protein] (N-glucan mannose isomer 8A1,2,3B1,3) + 3 H2O = N(4)-(alpha-D-Man-(1-&gt;3)-[alpha-D-Man-(1-&gt;3)-[alpha-D-Man-(1-&gt;6)]-alpha-D-Man-(1-&gt;6)]-beta-D-Man-(1-&gt;4)-beta-D-GlcNAc-(1-&gt;4)-beta-D-GlcNAc)-L-asparaginyl-[protein] (N-glucan mannose isomer 5A1,2) + 3 beta-D-mannose</text>
        <dbReference type="Rhea" id="RHEA:56028"/>
        <dbReference type="Rhea" id="RHEA-COMP:14358"/>
        <dbReference type="Rhea" id="RHEA-COMP:14367"/>
        <dbReference type="ChEBI" id="CHEBI:15377"/>
        <dbReference type="ChEBI" id="CHEBI:28563"/>
        <dbReference type="ChEBI" id="CHEBI:59087"/>
        <dbReference type="ChEBI" id="CHEBI:60628"/>
        <dbReference type="EC" id="3.2.1.113"/>
    </reaction>
</comment>
<dbReference type="Gene3D" id="1.50.10.10">
    <property type="match status" value="1"/>
</dbReference>
<dbReference type="SUPFAM" id="SSF48225">
    <property type="entry name" value="Seven-hairpin glycosidases"/>
    <property type="match status" value="1"/>
</dbReference>
<evidence type="ECO:0000256" key="10">
    <source>
        <dbReference type="RuleBase" id="RU361193"/>
    </source>
</evidence>